<feature type="transmembrane region" description="Helical" evidence="1">
    <location>
        <begin position="168"/>
        <end position="194"/>
    </location>
</feature>
<reference evidence="3 4" key="1">
    <citation type="submission" date="2022-04" db="EMBL/GenBank/DDBJ databases">
        <title>Identification of a novel bacterium isolated from mangrove sediments.</title>
        <authorList>
            <person name="Pan X."/>
        </authorList>
    </citation>
    <scope>NUCLEOTIDE SEQUENCE [LARGE SCALE GENOMIC DNA]</scope>
    <source>
        <strain evidence="3 4">B2638</strain>
    </source>
</reference>
<protein>
    <submittedName>
        <fullName evidence="3">CPBP family intramembrane metalloprotease</fullName>
    </submittedName>
</protein>
<accession>A0ABT0BNZ8</accession>
<dbReference type="Pfam" id="PF02517">
    <property type="entry name" value="Rce1-like"/>
    <property type="match status" value="1"/>
</dbReference>
<organism evidence="3 4">
    <name type="scientific">Novosphingobium beihaiensis</name>
    <dbReference type="NCBI Taxonomy" id="2930389"/>
    <lineage>
        <taxon>Bacteria</taxon>
        <taxon>Pseudomonadati</taxon>
        <taxon>Pseudomonadota</taxon>
        <taxon>Alphaproteobacteria</taxon>
        <taxon>Sphingomonadales</taxon>
        <taxon>Sphingomonadaceae</taxon>
        <taxon>Novosphingobium</taxon>
    </lineage>
</organism>
<feature type="transmembrane region" description="Helical" evidence="1">
    <location>
        <begin position="6"/>
        <end position="23"/>
    </location>
</feature>
<gene>
    <name evidence="3" type="ORF">MTR66_07140</name>
</gene>
<sequence>MTLSLPYMALLVILLAALAYRTYANQGAMARFRLLTGSAERQRCYLRMTLRSFVQFGLIGMAILAIVGKAGAVRAFPHEFEPLRLLLGQSSGADGSDTGSIAYYGGMIGGVACGGSVSYVIWRFLLRRKTQPVIGDVEALFPRNRAEVLATLPLAINAGLSEEVFFRLALPMVATLATGSAMAGFIIAGLSFGLAHWYQGWKSVLLITGISGFFSYVYLSTGSLMTSIVLHAAVDVIALTVRPAISLWLDGRAARRAAPQAGHNLDSAVSKA</sequence>
<feature type="transmembrane region" description="Helical" evidence="1">
    <location>
        <begin position="44"/>
        <end position="67"/>
    </location>
</feature>
<dbReference type="InterPro" id="IPR003675">
    <property type="entry name" value="Rce1/LyrA-like_dom"/>
</dbReference>
<keyword evidence="1" id="KW-1133">Transmembrane helix</keyword>
<keyword evidence="1" id="KW-0812">Transmembrane</keyword>
<dbReference type="EMBL" id="JALHLG010000007">
    <property type="protein sequence ID" value="MCJ2186588.1"/>
    <property type="molecule type" value="Genomic_DNA"/>
</dbReference>
<keyword evidence="3" id="KW-0378">Hydrolase</keyword>
<dbReference type="Proteomes" id="UP001202281">
    <property type="component" value="Unassembled WGS sequence"/>
</dbReference>
<keyword evidence="3" id="KW-0645">Protease</keyword>
<feature type="transmembrane region" description="Helical" evidence="1">
    <location>
        <begin position="101"/>
        <end position="122"/>
    </location>
</feature>
<name>A0ABT0BNZ8_9SPHN</name>
<keyword evidence="3" id="KW-0482">Metalloprotease</keyword>
<dbReference type="RefSeq" id="WP_243919184.1">
    <property type="nucleotide sequence ID" value="NZ_JALHLG010000007.1"/>
</dbReference>
<feature type="domain" description="CAAX prenyl protease 2/Lysostaphin resistance protein A-like" evidence="2">
    <location>
        <begin position="147"/>
        <end position="237"/>
    </location>
</feature>
<evidence type="ECO:0000313" key="4">
    <source>
        <dbReference type="Proteomes" id="UP001202281"/>
    </source>
</evidence>
<evidence type="ECO:0000256" key="1">
    <source>
        <dbReference type="SAM" id="Phobius"/>
    </source>
</evidence>
<proteinExistence type="predicted"/>
<comment type="caution">
    <text evidence="3">The sequence shown here is derived from an EMBL/GenBank/DDBJ whole genome shotgun (WGS) entry which is preliminary data.</text>
</comment>
<feature type="transmembrane region" description="Helical" evidence="1">
    <location>
        <begin position="200"/>
        <end position="219"/>
    </location>
</feature>
<dbReference type="GO" id="GO:0008237">
    <property type="term" value="F:metallopeptidase activity"/>
    <property type="evidence" value="ECO:0007669"/>
    <property type="project" value="UniProtKB-KW"/>
</dbReference>
<keyword evidence="1" id="KW-0472">Membrane</keyword>
<evidence type="ECO:0000259" key="2">
    <source>
        <dbReference type="Pfam" id="PF02517"/>
    </source>
</evidence>
<evidence type="ECO:0000313" key="3">
    <source>
        <dbReference type="EMBL" id="MCJ2186588.1"/>
    </source>
</evidence>
<keyword evidence="4" id="KW-1185">Reference proteome</keyword>